<evidence type="ECO:0000313" key="4">
    <source>
        <dbReference type="Proteomes" id="UP000035955"/>
    </source>
</evidence>
<dbReference type="InterPro" id="IPR012334">
    <property type="entry name" value="Pectin_lyas_fold"/>
</dbReference>
<dbReference type="EMBL" id="LABY01000196">
    <property type="protein sequence ID" value="KMO31406.1"/>
    <property type="molecule type" value="Genomic_DNA"/>
</dbReference>
<dbReference type="RefSeq" id="WP_048447124.1">
    <property type="nucleotide sequence ID" value="NZ_LABY01000196.1"/>
</dbReference>
<organism evidence="3 4">
    <name type="scientific">Methylobacterium variabile</name>
    <dbReference type="NCBI Taxonomy" id="298794"/>
    <lineage>
        <taxon>Bacteria</taxon>
        <taxon>Pseudomonadati</taxon>
        <taxon>Pseudomonadota</taxon>
        <taxon>Alphaproteobacteria</taxon>
        <taxon>Hyphomicrobiales</taxon>
        <taxon>Methylobacteriaceae</taxon>
        <taxon>Methylobacterium</taxon>
    </lineage>
</organism>
<comment type="caution">
    <text evidence="3">The sequence shown here is derived from an EMBL/GenBank/DDBJ whole genome shotgun (WGS) entry which is preliminary data.</text>
</comment>
<dbReference type="Proteomes" id="UP000035955">
    <property type="component" value="Unassembled WGS sequence"/>
</dbReference>
<dbReference type="PATRIC" id="fig|298794.3.peg.2846"/>
<accession>A0A0J6UYE4</accession>
<keyword evidence="4" id="KW-1185">Reference proteome</keyword>
<evidence type="ECO:0000259" key="2">
    <source>
        <dbReference type="Pfam" id="PF13229"/>
    </source>
</evidence>
<dbReference type="SMART" id="SM00710">
    <property type="entry name" value="PbH1"/>
    <property type="match status" value="5"/>
</dbReference>
<sequence length="325" mass="34092">MLTLPPPPDPPALVRPATAAPCDGTVRARLLSPPQGDDDTVPLTCSLRLAPEDQVLRHIVIEGSAASGLTLDCAGAAIGRPNVPAHLGDYTIAIRSRPPAQPGGRWDRPSDIRIRDCVVFGHVRIWGMGENGQGPLVRDSSRSLGHTERAQAAAPTAVTITGTTITAAGPIPLYLGPGVTRVTLRDSRLDGRSVSTAIYLDAESAENRIENNDVTTALGREAVAVDGSARNRITGNRFTLGGQGGVRLYRNCGEGGTVRHQTPSDNVITGNIFRTGGWFQAAPIVVNSRNGWRLNCGEDAGYPFGSSLDNSDGGTGNVVAPNTVE</sequence>
<dbReference type="InterPro" id="IPR006626">
    <property type="entry name" value="PbH1"/>
</dbReference>
<evidence type="ECO:0000256" key="1">
    <source>
        <dbReference type="SAM" id="MobiDB-lite"/>
    </source>
</evidence>
<dbReference type="Pfam" id="PF13229">
    <property type="entry name" value="Beta_helix"/>
    <property type="match status" value="1"/>
</dbReference>
<dbReference type="SUPFAM" id="SSF51126">
    <property type="entry name" value="Pectin lyase-like"/>
    <property type="match status" value="1"/>
</dbReference>
<protein>
    <recommendedName>
        <fullName evidence="2">Right handed beta helix domain-containing protein</fullName>
    </recommendedName>
</protein>
<gene>
    <name evidence="3" type="ORF">VQ02_25930</name>
</gene>
<name>A0A0J6UYE4_9HYPH</name>
<feature type="region of interest" description="Disordered" evidence="1">
    <location>
        <begin position="306"/>
        <end position="325"/>
    </location>
</feature>
<dbReference type="InterPro" id="IPR039448">
    <property type="entry name" value="Beta_helix"/>
</dbReference>
<dbReference type="InterPro" id="IPR011050">
    <property type="entry name" value="Pectin_lyase_fold/virulence"/>
</dbReference>
<feature type="domain" description="Right handed beta helix" evidence="2">
    <location>
        <begin position="128"/>
        <end position="270"/>
    </location>
</feature>
<dbReference type="AlphaFoldDB" id="A0A0J6UYE4"/>
<reference evidence="3 4" key="1">
    <citation type="submission" date="2015-03" db="EMBL/GenBank/DDBJ databases">
        <title>Genome sequencing of Methylobacterium variabile DSM 16961.</title>
        <authorList>
            <person name="Chaudhry V."/>
            <person name="Patil P.B."/>
        </authorList>
    </citation>
    <scope>NUCLEOTIDE SEQUENCE [LARGE SCALE GENOMIC DNA]</scope>
    <source>
        <strain evidence="3 4">DSM 16961</strain>
    </source>
</reference>
<evidence type="ECO:0000313" key="3">
    <source>
        <dbReference type="EMBL" id="KMO31406.1"/>
    </source>
</evidence>
<proteinExistence type="predicted"/>
<dbReference type="Gene3D" id="2.160.20.10">
    <property type="entry name" value="Single-stranded right-handed beta-helix, Pectin lyase-like"/>
    <property type="match status" value="1"/>
</dbReference>